<evidence type="ECO:0000256" key="3">
    <source>
        <dbReference type="ARBA" id="ARBA00022777"/>
    </source>
</evidence>
<evidence type="ECO:0000256" key="2">
    <source>
        <dbReference type="ARBA" id="ARBA00022679"/>
    </source>
</evidence>
<dbReference type="SUPFAM" id="SSF52540">
    <property type="entry name" value="P-loop containing nucleoside triphosphate hydrolases"/>
    <property type="match status" value="1"/>
</dbReference>
<dbReference type="GO" id="GO:0004385">
    <property type="term" value="F:GMP kinase activity"/>
    <property type="evidence" value="ECO:0007669"/>
    <property type="project" value="TreeGrafter"/>
</dbReference>
<dbReference type="AlphaFoldDB" id="A0A542XTR7"/>
<dbReference type="Gene3D" id="3.40.50.300">
    <property type="entry name" value="P-loop containing nucleotide triphosphate hydrolases"/>
    <property type="match status" value="1"/>
</dbReference>
<dbReference type="PROSITE" id="PS50052">
    <property type="entry name" value="GUANYLATE_KINASE_2"/>
    <property type="match status" value="1"/>
</dbReference>
<comment type="similarity">
    <text evidence="1">Belongs to the guanylate kinase family.</text>
</comment>
<organism evidence="5 6">
    <name type="scientific">Salinispora arenicola</name>
    <dbReference type="NCBI Taxonomy" id="168697"/>
    <lineage>
        <taxon>Bacteria</taxon>
        <taxon>Bacillati</taxon>
        <taxon>Actinomycetota</taxon>
        <taxon>Actinomycetes</taxon>
        <taxon>Micromonosporales</taxon>
        <taxon>Micromonosporaceae</taxon>
        <taxon>Salinispora</taxon>
    </lineage>
</organism>
<dbReference type="InterPro" id="IPR027417">
    <property type="entry name" value="P-loop_NTPase"/>
</dbReference>
<reference evidence="5 6" key="1">
    <citation type="submission" date="2019-06" db="EMBL/GenBank/DDBJ databases">
        <title>Sequencing the genomes of 1000 actinobacteria strains.</title>
        <authorList>
            <person name="Klenk H.-P."/>
        </authorList>
    </citation>
    <scope>NUCLEOTIDE SEQUENCE [LARGE SCALE GENOMIC DNA]</scope>
    <source>
        <strain evidence="5 6">DSM 44819</strain>
    </source>
</reference>
<keyword evidence="2" id="KW-0808">Transferase</keyword>
<dbReference type="InterPro" id="IPR008144">
    <property type="entry name" value="Guanylate_kin-like_dom"/>
</dbReference>
<dbReference type="PANTHER" id="PTHR23117:SF13">
    <property type="entry name" value="GUANYLATE KINASE"/>
    <property type="match status" value="1"/>
</dbReference>
<dbReference type="EMBL" id="VFOL01000001">
    <property type="protein sequence ID" value="TQL39237.1"/>
    <property type="molecule type" value="Genomic_DNA"/>
</dbReference>
<protein>
    <submittedName>
        <fullName evidence="5">Guanylate kinase</fullName>
    </submittedName>
</protein>
<dbReference type="SMART" id="SM00072">
    <property type="entry name" value="GuKc"/>
    <property type="match status" value="1"/>
</dbReference>
<keyword evidence="3 5" id="KW-0418">Kinase</keyword>
<feature type="domain" description="Guanylate kinase-like" evidence="4">
    <location>
        <begin position="11"/>
        <end position="132"/>
    </location>
</feature>
<sequence>MSTDGEARPAARLTVLAGPSGSGRGGVVGLVRARLPSVWTPVPVTTRPRRDREVAGVERSFLDPVTFDRLLAAGGLLEWSQIGPYRRGTPQEPLRSRLAAGEPALLAMDLAGALLVRAVLPEAQLVLLRPPDYVPDPNTEAHFAHTVVHSRTVQVVDELVGLFGSSFKAPARPRVRG</sequence>
<dbReference type="GeneID" id="93773629"/>
<evidence type="ECO:0000256" key="1">
    <source>
        <dbReference type="ARBA" id="ARBA00005790"/>
    </source>
</evidence>
<evidence type="ECO:0000259" key="4">
    <source>
        <dbReference type="PROSITE" id="PS50052"/>
    </source>
</evidence>
<comment type="caution">
    <text evidence="5">The sequence shown here is derived from an EMBL/GenBank/DDBJ whole genome shotgun (WGS) entry which is preliminary data.</text>
</comment>
<accession>A0A542XTR7</accession>
<dbReference type="PANTHER" id="PTHR23117">
    <property type="entry name" value="GUANYLATE KINASE-RELATED"/>
    <property type="match status" value="1"/>
</dbReference>
<evidence type="ECO:0000313" key="5">
    <source>
        <dbReference type="EMBL" id="TQL39237.1"/>
    </source>
</evidence>
<dbReference type="RefSeq" id="WP_018802019.1">
    <property type="nucleotide sequence ID" value="NZ_BOQM01000014.1"/>
</dbReference>
<dbReference type="InterPro" id="IPR008145">
    <property type="entry name" value="GK/Ca_channel_bsu"/>
</dbReference>
<dbReference type="Proteomes" id="UP000315983">
    <property type="component" value="Unassembled WGS sequence"/>
</dbReference>
<dbReference type="GO" id="GO:0005829">
    <property type="term" value="C:cytosol"/>
    <property type="evidence" value="ECO:0007669"/>
    <property type="project" value="TreeGrafter"/>
</dbReference>
<name>A0A542XTR7_SALAC</name>
<evidence type="ECO:0000313" key="6">
    <source>
        <dbReference type="Proteomes" id="UP000315983"/>
    </source>
</evidence>
<dbReference type="Pfam" id="PF00625">
    <property type="entry name" value="Guanylate_kin"/>
    <property type="match status" value="1"/>
</dbReference>
<proteinExistence type="inferred from homology"/>
<gene>
    <name evidence="5" type="ORF">FB564_4487</name>
</gene>